<dbReference type="PATRIC" id="fig|743719.3.peg.3362"/>
<proteinExistence type="inferred from homology"/>
<dbReference type="InterPro" id="IPR011048">
    <property type="entry name" value="Haem_d1_sf"/>
</dbReference>
<dbReference type="InterPro" id="IPR050282">
    <property type="entry name" value="Cycloisomerase_2"/>
</dbReference>
<evidence type="ECO:0000256" key="1">
    <source>
        <dbReference type="ARBA" id="ARBA00005564"/>
    </source>
</evidence>
<evidence type="ECO:0000313" key="2">
    <source>
        <dbReference type="EMBL" id="EHB63440.1"/>
    </source>
</evidence>
<dbReference type="Proteomes" id="UP000003891">
    <property type="component" value="Unassembled WGS sequence"/>
</dbReference>
<gene>
    <name evidence="2" type="ORF">PaelaDRAFT_3325</name>
</gene>
<dbReference type="STRING" id="743719.PaelaDRAFT_3325"/>
<keyword evidence="2" id="KW-0378">Hydrolase</keyword>
<organism evidence="2 3">
    <name type="scientific">Paenibacillus lactis 154</name>
    <dbReference type="NCBI Taxonomy" id="743719"/>
    <lineage>
        <taxon>Bacteria</taxon>
        <taxon>Bacillati</taxon>
        <taxon>Bacillota</taxon>
        <taxon>Bacilli</taxon>
        <taxon>Bacillales</taxon>
        <taxon>Paenibacillaceae</taxon>
        <taxon>Paenibacillus</taxon>
    </lineage>
</organism>
<dbReference type="EMBL" id="AGIP01000007">
    <property type="protein sequence ID" value="EHB63440.1"/>
    <property type="molecule type" value="Genomic_DNA"/>
</dbReference>
<dbReference type="PANTHER" id="PTHR30344:SF1">
    <property type="entry name" value="6-PHOSPHOGLUCONOLACTONASE"/>
    <property type="match status" value="1"/>
</dbReference>
<dbReference type="SUPFAM" id="SSF51004">
    <property type="entry name" value="C-terminal (heme d1) domain of cytochrome cd1-nitrite reductase"/>
    <property type="match status" value="1"/>
</dbReference>
<dbReference type="Pfam" id="PF10282">
    <property type="entry name" value="Lactonase"/>
    <property type="match status" value="1"/>
</dbReference>
<dbReference type="GO" id="GO:0017057">
    <property type="term" value="F:6-phosphogluconolactonase activity"/>
    <property type="evidence" value="ECO:0007669"/>
    <property type="project" value="UniProtKB-EC"/>
</dbReference>
<dbReference type="Gene3D" id="2.130.10.10">
    <property type="entry name" value="YVTN repeat-like/Quinoprotein amine dehydrogenase"/>
    <property type="match status" value="1"/>
</dbReference>
<dbReference type="OrthoDB" id="9790815at2"/>
<dbReference type="AlphaFoldDB" id="G4HH64"/>
<dbReference type="InterPro" id="IPR019405">
    <property type="entry name" value="Lactonase_7-beta_prop"/>
</dbReference>
<dbReference type="RefSeq" id="WP_007130492.1">
    <property type="nucleotide sequence ID" value="NZ_AGIP01000007.1"/>
</dbReference>
<protein>
    <submittedName>
        <fullName evidence="2">6-phosphogluconolactonase</fullName>
        <ecNumber evidence="2">3.1.1.31</ecNumber>
    </submittedName>
</protein>
<comment type="similarity">
    <text evidence="1">Belongs to the cycloisomerase 2 family.</text>
</comment>
<reference evidence="2 3" key="1">
    <citation type="submission" date="2011-09" db="EMBL/GenBank/DDBJ databases">
        <title>The draft genome of Paenibacillus lactis 154.</title>
        <authorList>
            <consortium name="US DOE Joint Genome Institute (JGI-PGF)"/>
            <person name="Lucas S."/>
            <person name="Han J."/>
            <person name="Lapidus A."/>
            <person name="Cheng J.-F."/>
            <person name="Goodwin L."/>
            <person name="Pitluck S."/>
            <person name="Peters L."/>
            <person name="Land M.L."/>
            <person name="Hauser L."/>
            <person name="Siebers A."/>
            <person name="Thelen M."/>
            <person name="Hugenholtz P."/>
            <person name="Allgaier M."/>
            <person name="Woyke T.J."/>
        </authorList>
    </citation>
    <scope>NUCLEOTIDE SEQUENCE [LARGE SCALE GENOMIC DNA]</scope>
    <source>
        <strain evidence="2 3">154</strain>
    </source>
</reference>
<dbReference type="eggNOG" id="COG2706">
    <property type="taxonomic scope" value="Bacteria"/>
</dbReference>
<dbReference type="EC" id="3.1.1.31" evidence="2"/>
<accession>G4HH64</accession>
<dbReference type="PANTHER" id="PTHR30344">
    <property type="entry name" value="6-PHOSPHOGLUCONOLACTONASE-RELATED"/>
    <property type="match status" value="1"/>
</dbReference>
<evidence type="ECO:0000313" key="3">
    <source>
        <dbReference type="Proteomes" id="UP000003891"/>
    </source>
</evidence>
<sequence>MTAGQELIFYIGTYNSEKENAIHWGAMDRNTGELRLLGGTAGIENPTYLDFDESISVLYAASEIGESKVAAYSANLVTGELTILNVQPTGSSGACHVSRTSDGRYLLTTGYSDGHISVLALEKDGKVGEIVSKIKHSGRGLRDDRQSEAHPHSVFEDPQHKYIVVSDLGMDDVNLYRLDEGKLVTHREISLPPGSGPRHVAFHPSGKWVYGTNELNSTVTAYAYDATFGDLKILQHASTLPEDVVMDNNTSSHLLVSPCGRWLYASNRGHDSIVQYVIDQDTGMLRAVNWVSSGGKTPRHFNILPGGFLLAANQDSSLIASYRIDPDNGNLVSTGYTLEVTRPVCICPVEKAKAKVIRG</sequence>
<dbReference type="InterPro" id="IPR015943">
    <property type="entry name" value="WD40/YVTN_repeat-like_dom_sf"/>
</dbReference>
<name>G4HH64_9BACL</name>